<protein>
    <submittedName>
        <fullName evidence="2">Uncharacterized protein</fullName>
    </submittedName>
</protein>
<dbReference type="EMBL" id="CAJJDO010000026">
    <property type="protein sequence ID" value="CAD8154510.1"/>
    <property type="molecule type" value="Genomic_DNA"/>
</dbReference>
<dbReference type="AlphaFoldDB" id="A0A8S1TQG2"/>
<sequence length="265" mass="32163">MKTKQSKSLEIKKKESSNSFNQSQKSQQSIQESENYDITKTQEVNFQKIRTSLSQRFIIRGLIFWLLNYNKFKSDKKCLKWNQKFKKIQFLKRSLNNSFKLNFTIMQILVDKLKQQRYYLRQLHPIGKIQIDYDILQKDYYNYSQLAESKMQIILDSFQIDYIHRKNNIALGNIRFLFQTPQFPEFDYVFPGGKFKDLQFYDFDVFILENFKQENNLDDPILQFVKQNREQPSERAMILWLLVDVEQRKPYFNSQKKIKELSFII</sequence>
<evidence type="ECO:0000313" key="3">
    <source>
        <dbReference type="Proteomes" id="UP000689195"/>
    </source>
</evidence>
<accession>A0A8S1TQG2</accession>
<feature type="region of interest" description="Disordered" evidence="1">
    <location>
        <begin position="1"/>
        <end position="33"/>
    </location>
</feature>
<evidence type="ECO:0000313" key="2">
    <source>
        <dbReference type="EMBL" id="CAD8154510.1"/>
    </source>
</evidence>
<gene>
    <name evidence="2" type="ORF">PPENT_87.1.T0260004</name>
</gene>
<proteinExistence type="predicted"/>
<dbReference type="Proteomes" id="UP000689195">
    <property type="component" value="Unassembled WGS sequence"/>
</dbReference>
<reference evidence="2" key="1">
    <citation type="submission" date="2021-01" db="EMBL/GenBank/DDBJ databases">
        <authorList>
            <consortium name="Genoscope - CEA"/>
            <person name="William W."/>
        </authorList>
    </citation>
    <scope>NUCLEOTIDE SEQUENCE</scope>
</reference>
<keyword evidence="3" id="KW-1185">Reference proteome</keyword>
<evidence type="ECO:0000256" key="1">
    <source>
        <dbReference type="SAM" id="MobiDB-lite"/>
    </source>
</evidence>
<feature type="compositionally biased region" description="Low complexity" evidence="1">
    <location>
        <begin position="17"/>
        <end position="33"/>
    </location>
</feature>
<name>A0A8S1TQG2_9CILI</name>
<comment type="caution">
    <text evidence="2">The sequence shown here is derived from an EMBL/GenBank/DDBJ whole genome shotgun (WGS) entry which is preliminary data.</text>
</comment>
<organism evidence="2 3">
    <name type="scientific">Paramecium pentaurelia</name>
    <dbReference type="NCBI Taxonomy" id="43138"/>
    <lineage>
        <taxon>Eukaryota</taxon>
        <taxon>Sar</taxon>
        <taxon>Alveolata</taxon>
        <taxon>Ciliophora</taxon>
        <taxon>Intramacronucleata</taxon>
        <taxon>Oligohymenophorea</taxon>
        <taxon>Peniculida</taxon>
        <taxon>Parameciidae</taxon>
        <taxon>Paramecium</taxon>
    </lineage>
</organism>
<feature type="compositionally biased region" description="Basic and acidic residues" evidence="1">
    <location>
        <begin position="7"/>
        <end position="16"/>
    </location>
</feature>